<dbReference type="InterPro" id="IPR002104">
    <property type="entry name" value="Integrase_catalytic"/>
</dbReference>
<keyword evidence="4" id="KW-1185">Reference proteome</keyword>
<feature type="domain" description="Tyr recombinase" evidence="2">
    <location>
        <begin position="1"/>
        <end position="141"/>
    </location>
</feature>
<comment type="caution">
    <text evidence="3">The sequence shown here is derived from an EMBL/GenBank/DDBJ whole genome shotgun (WGS) entry which is preliminary data.</text>
</comment>
<dbReference type="RefSeq" id="WP_166659995.1">
    <property type="nucleotide sequence ID" value="NZ_BAABHR010000043.1"/>
</dbReference>
<evidence type="ECO:0000313" key="4">
    <source>
        <dbReference type="Proteomes" id="UP000295705"/>
    </source>
</evidence>
<dbReference type="Pfam" id="PF00589">
    <property type="entry name" value="Phage_integrase"/>
    <property type="match status" value="1"/>
</dbReference>
<sequence length="154" mass="16803">MSERVLGVRRVGLVRHEGKTFAAQRVLPLPGFLLECLAERRPDDVMPSSMVFPNSRGHALGRKSWRDPQNTGARLRDALDAAGYEWVTSHVFRKTAATVLDQAGLSARAIAGHIGHARPSITQDVYMDKRAEGRDAAEAFDAAYGSGNDSESVE</sequence>
<evidence type="ECO:0000259" key="2">
    <source>
        <dbReference type="PROSITE" id="PS51898"/>
    </source>
</evidence>
<protein>
    <submittedName>
        <fullName evidence="3">Phage integrase family protein</fullName>
    </submittedName>
</protein>
<dbReference type="EMBL" id="SNYO01000006">
    <property type="protein sequence ID" value="TDQ53929.1"/>
    <property type="molecule type" value="Genomic_DNA"/>
</dbReference>
<dbReference type="Proteomes" id="UP000295705">
    <property type="component" value="Unassembled WGS sequence"/>
</dbReference>
<gene>
    <name evidence="3" type="ORF">EV188_10673</name>
</gene>
<dbReference type="PROSITE" id="PS51898">
    <property type="entry name" value="TYR_RECOMBINASE"/>
    <property type="match status" value="1"/>
</dbReference>
<evidence type="ECO:0000256" key="1">
    <source>
        <dbReference type="ARBA" id="ARBA00023172"/>
    </source>
</evidence>
<accession>A0A4V3D900</accession>
<proteinExistence type="predicted"/>
<dbReference type="GO" id="GO:0015074">
    <property type="term" value="P:DNA integration"/>
    <property type="evidence" value="ECO:0007669"/>
    <property type="project" value="InterPro"/>
</dbReference>
<dbReference type="Gene3D" id="1.10.443.10">
    <property type="entry name" value="Intergrase catalytic core"/>
    <property type="match status" value="1"/>
</dbReference>
<dbReference type="GO" id="GO:0006310">
    <property type="term" value="P:DNA recombination"/>
    <property type="evidence" value="ECO:0007669"/>
    <property type="project" value="UniProtKB-KW"/>
</dbReference>
<dbReference type="InterPro" id="IPR011010">
    <property type="entry name" value="DNA_brk_join_enz"/>
</dbReference>
<dbReference type="SUPFAM" id="SSF56349">
    <property type="entry name" value="DNA breaking-rejoining enzymes"/>
    <property type="match status" value="1"/>
</dbReference>
<keyword evidence="1" id="KW-0233">DNA recombination</keyword>
<reference evidence="3 4" key="1">
    <citation type="submission" date="2019-03" db="EMBL/GenBank/DDBJ databases">
        <title>Genomic Encyclopedia of Type Strains, Phase IV (KMG-IV): sequencing the most valuable type-strain genomes for metagenomic binning, comparative biology and taxonomic classification.</title>
        <authorList>
            <person name="Goeker M."/>
        </authorList>
    </citation>
    <scope>NUCLEOTIDE SEQUENCE [LARGE SCALE GENOMIC DNA]</scope>
    <source>
        <strain evidence="3 4">DSM 45775</strain>
    </source>
</reference>
<dbReference type="GO" id="GO:0003677">
    <property type="term" value="F:DNA binding"/>
    <property type="evidence" value="ECO:0007669"/>
    <property type="project" value="InterPro"/>
</dbReference>
<dbReference type="InterPro" id="IPR013762">
    <property type="entry name" value="Integrase-like_cat_sf"/>
</dbReference>
<evidence type="ECO:0000313" key="3">
    <source>
        <dbReference type="EMBL" id="TDQ53929.1"/>
    </source>
</evidence>
<organism evidence="3 4">
    <name type="scientific">Actinomycetospora succinea</name>
    <dbReference type="NCBI Taxonomy" id="663603"/>
    <lineage>
        <taxon>Bacteria</taxon>
        <taxon>Bacillati</taxon>
        <taxon>Actinomycetota</taxon>
        <taxon>Actinomycetes</taxon>
        <taxon>Pseudonocardiales</taxon>
        <taxon>Pseudonocardiaceae</taxon>
        <taxon>Actinomycetospora</taxon>
    </lineage>
</organism>
<name>A0A4V3D900_9PSEU</name>
<dbReference type="AlphaFoldDB" id="A0A4V3D900"/>